<dbReference type="Proteomes" id="UP001157117">
    <property type="component" value="Unassembled WGS sequence"/>
</dbReference>
<name>A0ABQ6EDN4_9SPHN</name>
<evidence type="ECO:0008006" key="3">
    <source>
        <dbReference type="Google" id="ProtNLM"/>
    </source>
</evidence>
<protein>
    <recommendedName>
        <fullName evidence="3">DUF1419 domain-containing protein</fullName>
    </recommendedName>
</protein>
<dbReference type="InterPro" id="IPR009862">
    <property type="entry name" value="DUF1419"/>
</dbReference>
<dbReference type="EMBL" id="BSPT01000030">
    <property type="protein sequence ID" value="GLT05951.1"/>
    <property type="molecule type" value="Genomic_DNA"/>
</dbReference>
<organism evidence="1 2">
    <name type="scientific">Sphingomonas psychrolutea</name>
    <dbReference type="NCBI Taxonomy" id="1259676"/>
    <lineage>
        <taxon>Bacteria</taxon>
        <taxon>Pseudomonadati</taxon>
        <taxon>Pseudomonadota</taxon>
        <taxon>Alphaproteobacteria</taxon>
        <taxon>Sphingomonadales</taxon>
        <taxon>Sphingomonadaceae</taxon>
        <taxon>Sphingomonas</taxon>
    </lineage>
</organism>
<dbReference type="Pfam" id="PF07215">
    <property type="entry name" value="DUF1419"/>
    <property type="match status" value="1"/>
</dbReference>
<evidence type="ECO:0000313" key="2">
    <source>
        <dbReference type="Proteomes" id="UP001157117"/>
    </source>
</evidence>
<sequence>MARSKRLVLPSVQNPERIKLMTSIALPRKIFQGAAKRADMFRMFDRHAMRPDRFDSNQSAVYAGEWFEIDETSYSYMLDILPPLWMRGPIFAMREFMTGSVTSVFYAIRIDEAARYFHTYCDLSDPASVEAMRTAIIDRETRPVRAMSREERLEHIWSTTTDDYRGYASDRWPKPIQGHRTVMFYGGQGGTFLKLLDTLTDDEIAAKLPVHLRHLPSTLAA</sequence>
<evidence type="ECO:0000313" key="1">
    <source>
        <dbReference type="EMBL" id="GLT05951.1"/>
    </source>
</evidence>
<accession>A0ABQ6EDN4</accession>
<comment type="caution">
    <text evidence="1">The sequence shown here is derived from an EMBL/GenBank/DDBJ whole genome shotgun (WGS) entry which is preliminary data.</text>
</comment>
<gene>
    <name evidence="1" type="ORF">GCM10007926_28830</name>
</gene>
<keyword evidence="2" id="KW-1185">Reference proteome</keyword>
<proteinExistence type="predicted"/>
<reference evidence="2" key="1">
    <citation type="journal article" date="2019" name="Int. J. Syst. Evol. Microbiol.">
        <title>The Global Catalogue of Microorganisms (GCM) 10K type strain sequencing project: providing services to taxonomists for standard genome sequencing and annotation.</title>
        <authorList>
            <consortium name="The Broad Institute Genomics Platform"/>
            <consortium name="The Broad Institute Genome Sequencing Center for Infectious Disease"/>
            <person name="Wu L."/>
            <person name="Ma J."/>
        </authorList>
    </citation>
    <scope>NUCLEOTIDE SEQUENCE [LARGE SCALE GENOMIC DNA]</scope>
    <source>
        <strain evidence="2">NBRC 109639</strain>
    </source>
</reference>